<keyword evidence="2" id="KW-0560">Oxidoreductase</keyword>
<proteinExistence type="inferred from homology"/>
<keyword evidence="5" id="KW-1185">Reference proteome</keyword>
<protein>
    <submittedName>
        <fullName evidence="4">SDR family oxidoreductase</fullName>
    </submittedName>
</protein>
<sequence length="228" mass="24369">MTILITGASSGIGRALALALVDRGETVLGVSRDTSRLPKGVTGIRADLTRDNAADKIFAKAPPIDVLVNCAGKAWLSPISSGDPNQWDEMWKINVRSLATCCQAFLKQEGRASGTIINVSSMSGWRVPPSGGFYSPTKFAVRAITEALRGELRATGSPVRVGSISPGFVDTPLLNDYFHGREAQLADQRASIKMLSPEDVAHAIIQMIDAPAHVEIGDIQMRSIDQKA</sequence>
<evidence type="ECO:0000313" key="5">
    <source>
        <dbReference type="Proteomes" id="UP000475117"/>
    </source>
</evidence>
<dbReference type="PRINTS" id="PR00080">
    <property type="entry name" value="SDRFAMILY"/>
</dbReference>
<dbReference type="GO" id="GO:0016491">
    <property type="term" value="F:oxidoreductase activity"/>
    <property type="evidence" value="ECO:0007669"/>
    <property type="project" value="UniProtKB-KW"/>
</dbReference>
<dbReference type="PANTHER" id="PTHR43115">
    <property type="entry name" value="DEHYDROGENASE/REDUCTASE SDR FAMILY MEMBER 11"/>
    <property type="match status" value="1"/>
</dbReference>
<dbReference type="AlphaFoldDB" id="A0A6B3L7P9"/>
<name>A0A6B3L7P9_9BACT</name>
<comment type="similarity">
    <text evidence="1 3">Belongs to the short-chain dehydrogenases/reductases (SDR) family.</text>
</comment>
<dbReference type="RefSeq" id="WP_164365684.1">
    <property type="nucleotide sequence ID" value="NZ_CP066776.1"/>
</dbReference>
<dbReference type="InterPro" id="IPR036291">
    <property type="entry name" value="NAD(P)-bd_dom_sf"/>
</dbReference>
<gene>
    <name evidence="4" type="ORF">G3M56_002530</name>
</gene>
<organism evidence="4 5">
    <name type="scientific">Sulfuriroseicoccus oceanibius</name>
    <dbReference type="NCBI Taxonomy" id="2707525"/>
    <lineage>
        <taxon>Bacteria</taxon>
        <taxon>Pseudomonadati</taxon>
        <taxon>Verrucomicrobiota</taxon>
        <taxon>Verrucomicrobiia</taxon>
        <taxon>Verrucomicrobiales</taxon>
        <taxon>Verrucomicrobiaceae</taxon>
        <taxon>Sulfuriroseicoccus</taxon>
    </lineage>
</organism>
<dbReference type="KEGG" id="soa:G3M56_002530"/>
<dbReference type="InterPro" id="IPR002347">
    <property type="entry name" value="SDR_fam"/>
</dbReference>
<dbReference type="Pfam" id="PF00106">
    <property type="entry name" value="adh_short"/>
    <property type="match status" value="1"/>
</dbReference>
<dbReference type="EMBL" id="CP066776">
    <property type="protein sequence ID" value="QQL45484.1"/>
    <property type="molecule type" value="Genomic_DNA"/>
</dbReference>
<dbReference type="SUPFAM" id="SSF51735">
    <property type="entry name" value="NAD(P)-binding Rossmann-fold domains"/>
    <property type="match status" value="1"/>
</dbReference>
<dbReference type="PRINTS" id="PR00081">
    <property type="entry name" value="GDHRDH"/>
</dbReference>
<dbReference type="CDD" id="cd05233">
    <property type="entry name" value="SDR_c"/>
    <property type="match status" value="1"/>
</dbReference>
<dbReference type="Gene3D" id="3.40.50.720">
    <property type="entry name" value="NAD(P)-binding Rossmann-like Domain"/>
    <property type="match status" value="1"/>
</dbReference>
<evidence type="ECO:0000313" key="4">
    <source>
        <dbReference type="EMBL" id="QQL45484.1"/>
    </source>
</evidence>
<reference evidence="4 5" key="1">
    <citation type="submission" date="2020-12" db="EMBL/GenBank/DDBJ databases">
        <title>Sulforoseuscoccus oceanibium gen. nov., sp. nov., a representative of the phylum Verrucomicrobia with special cytoplasmic membrane, and proposal of Sulforoseuscoccusaceae fam. nov.</title>
        <authorList>
            <person name="Xi F."/>
        </authorList>
    </citation>
    <scope>NUCLEOTIDE SEQUENCE [LARGE SCALE GENOMIC DNA]</scope>
    <source>
        <strain evidence="4 5">T37</strain>
    </source>
</reference>
<dbReference type="PANTHER" id="PTHR43115:SF4">
    <property type="entry name" value="DEHYDROGENASE_REDUCTASE SDR FAMILY MEMBER 11"/>
    <property type="match status" value="1"/>
</dbReference>
<accession>A0A6B3L7P9</accession>
<evidence type="ECO:0000256" key="1">
    <source>
        <dbReference type="ARBA" id="ARBA00006484"/>
    </source>
</evidence>
<dbReference type="Proteomes" id="UP000475117">
    <property type="component" value="Chromosome"/>
</dbReference>
<evidence type="ECO:0000256" key="3">
    <source>
        <dbReference type="RuleBase" id="RU000363"/>
    </source>
</evidence>
<evidence type="ECO:0000256" key="2">
    <source>
        <dbReference type="ARBA" id="ARBA00023002"/>
    </source>
</evidence>